<keyword evidence="2" id="KW-1185">Reference proteome</keyword>
<gene>
    <name evidence="1" type="ORF">Q6A51_25770</name>
</gene>
<reference evidence="1 2" key="1">
    <citation type="submission" date="2023-07" db="EMBL/GenBank/DDBJ databases">
        <title>Identification of four novel Pseudomonas species associated with bacterial leaf spot of cucurbits.</title>
        <authorList>
            <person name="Fullem K.R."/>
        </authorList>
    </citation>
    <scope>NUCLEOTIDE SEQUENCE [LARGE SCALE GENOMIC DNA]</scope>
    <source>
        <strain evidence="1 2">KFB 138</strain>
    </source>
</reference>
<name>A0ABT9CXG1_9PSED</name>
<evidence type="ECO:0000313" key="2">
    <source>
        <dbReference type="Proteomes" id="UP001223016"/>
    </source>
</evidence>
<dbReference type="Proteomes" id="UP001223016">
    <property type="component" value="Unassembled WGS sequence"/>
</dbReference>
<dbReference type="RefSeq" id="WP_198728073.1">
    <property type="nucleotide sequence ID" value="NZ_JAUQOO010000032.1"/>
</dbReference>
<protein>
    <submittedName>
        <fullName evidence="1">Uncharacterized protein</fullName>
    </submittedName>
</protein>
<accession>A0ABT9CXG1</accession>
<proteinExistence type="predicted"/>
<organism evidence="1 2">
    <name type="scientific">Pseudomonas serbiensis</name>
    <dbReference type="NCBI Taxonomy" id="3064350"/>
    <lineage>
        <taxon>Bacteria</taxon>
        <taxon>Pseudomonadati</taxon>
        <taxon>Pseudomonadota</taxon>
        <taxon>Gammaproteobacteria</taxon>
        <taxon>Pseudomonadales</taxon>
        <taxon>Pseudomonadaceae</taxon>
        <taxon>Pseudomonas</taxon>
    </lineage>
</organism>
<sequence length="226" mass="25215">MSLPKAVNLPIDQLLELSLFQNVRQLRVFQAKLTRTSNVLSQVVNIEQGLGKLLPPVELDLLQRSIELLQKVNLGVEAAKARKLDESRSVQEQDLTATHFPFLNDSLDQQIGGLCITICLNQLVLLRPEKSPEEFKSELLVDARAARKNGGVENFTFNLFAECQGVIREYLNSYPHESVKANLEELKFLVTSCVLKICDSEREFLSNLVQAIEPSPSASSSTGRAH</sequence>
<evidence type="ECO:0000313" key="1">
    <source>
        <dbReference type="EMBL" id="MDO7930189.1"/>
    </source>
</evidence>
<comment type="caution">
    <text evidence="1">The sequence shown here is derived from an EMBL/GenBank/DDBJ whole genome shotgun (WGS) entry which is preliminary data.</text>
</comment>
<dbReference type="EMBL" id="JAUQOO010000032">
    <property type="protein sequence ID" value="MDO7930189.1"/>
    <property type="molecule type" value="Genomic_DNA"/>
</dbReference>